<protein>
    <submittedName>
        <fullName evidence="2">Uncharacterized protein</fullName>
    </submittedName>
</protein>
<evidence type="ECO:0000313" key="3">
    <source>
        <dbReference type="Proteomes" id="UP000015105"/>
    </source>
</evidence>
<reference evidence="2" key="4">
    <citation type="submission" date="2019-03" db="UniProtKB">
        <authorList>
            <consortium name="EnsemblPlants"/>
        </authorList>
    </citation>
    <scope>IDENTIFICATION</scope>
</reference>
<reference evidence="2" key="3">
    <citation type="journal article" date="2017" name="Nature">
        <title>Genome sequence of the progenitor of the wheat D genome Aegilops tauschii.</title>
        <authorList>
            <person name="Luo M.C."/>
            <person name="Gu Y.Q."/>
            <person name="Puiu D."/>
            <person name="Wang H."/>
            <person name="Twardziok S.O."/>
            <person name="Deal K.R."/>
            <person name="Huo N."/>
            <person name="Zhu T."/>
            <person name="Wang L."/>
            <person name="Wang Y."/>
            <person name="McGuire P.E."/>
            <person name="Liu S."/>
            <person name="Long H."/>
            <person name="Ramasamy R.K."/>
            <person name="Rodriguez J.C."/>
            <person name="Van S.L."/>
            <person name="Yuan L."/>
            <person name="Wang Z."/>
            <person name="Xia Z."/>
            <person name="Xiao L."/>
            <person name="Anderson O.D."/>
            <person name="Ouyang S."/>
            <person name="Liang Y."/>
            <person name="Zimin A.V."/>
            <person name="Pertea G."/>
            <person name="Qi P."/>
            <person name="Bennetzen J.L."/>
            <person name="Dai X."/>
            <person name="Dawson M.W."/>
            <person name="Muller H.G."/>
            <person name="Kugler K."/>
            <person name="Rivarola-Duarte L."/>
            <person name="Spannagl M."/>
            <person name="Mayer K.F.X."/>
            <person name="Lu F.H."/>
            <person name="Bevan M.W."/>
            <person name="Leroy P."/>
            <person name="Li P."/>
            <person name="You F.M."/>
            <person name="Sun Q."/>
            <person name="Liu Z."/>
            <person name="Lyons E."/>
            <person name="Wicker T."/>
            <person name="Salzberg S.L."/>
            <person name="Devos K.M."/>
            <person name="Dvorak J."/>
        </authorList>
    </citation>
    <scope>NUCLEOTIDE SEQUENCE [LARGE SCALE GENOMIC DNA]</scope>
    <source>
        <strain evidence="2">cv. AL8/78</strain>
    </source>
</reference>
<reference evidence="2" key="5">
    <citation type="journal article" date="2021" name="G3 (Bethesda)">
        <title>Aegilops tauschii genome assembly Aet v5.0 features greater sequence contiguity and improved annotation.</title>
        <authorList>
            <person name="Wang L."/>
            <person name="Zhu T."/>
            <person name="Rodriguez J.C."/>
            <person name="Deal K.R."/>
            <person name="Dubcovsky J."/>
            <person name="McGuire P.E."/>
            <person name="Lux T."/>
            <person name="Spannagl M."/>
            <person name="Mayer K.F.X."/>
            <person name="Baldrich P."/>
            <person name="Meyers B.C."/>
            <person name="Huo N."/>
            <person name="Gu Y.Q."/>
            <person name="Zhou H."/>
            <person name="Devos K.M."/>
            <person name="Bennetzen J.L."/>
            <person name="Unver T."/>
            <person name="Budak H."/>
            <person name="Gulick P.J."/>
            <person name="Galiba G."/>
            <person name="Kalapos B."/>
            <person name="Nelson D.R."/>
            <person name="Li P."/>
            <person name="You F.M."/>
            <person name="Luo M.C."/>
            <person name="Dvorak J."/>
        </authorList>
    </citation>
    <scope>NUCLEOTIDE SEQUENCE [LARGE SCALE GENOMIC DNA]</scope>
    <source>
        <strain evidence="2">cv. AL8/78</strain>
    </source>
</reference>
<dbReference type="InterPro" id="IPR025322">
    <property type="entry name" value="PADRE_dom"/>
</dbReference>
<dbReference type="PANTHER" id="PTHR33052">
    <property type="entry name" value="DUF4228 DOMAIN PROTEIN-RELATED"/>
    <property type="match status" value="1"/>
</dbReference>
<dbReference type="STRING" id="200361.A0A453FCE2"/>
<organism evidence="2 3">
    <name type="scientific">Aegilops tauschii subsp. strangulata</name>
    <name type="common">Goatgrass</name>
    <dbReference type="NCBI Taxonomy" id="200361"/>
    <lineage>
        <taxon>Eukaryota</taxon>
        <taxon>Viridiplantae</taxon>
        <taxon>Streptophyta</taxon>
        <taxon>Embryophyta</taxon>
        <taxon>Tracheophyta</taxon>
        <taxon>Spermatophyta</taxon>
        <taxon>Magnoliopsida</taxon>
        <taxon>Liliopsida</taxon>
        <taxon>Poales</taxon>
        <taxon>Poaceae</taxon>
        <taxon>BOP clade</taxon>
        <taxon>Pooideae</taxon>
        <taxon>Triticodae</taxon>
        <taxon>Triticeae</taxon>
        <taxon>Triticinae</taxon>
        <taxon>Aegilops</taxon>
    </lineage>
</organism>
<sequence length="290" mass="30702">NERTPVQCPWSVGPTRKSSWTTTPTHLATTTPLLTQLTFRPFLSLLAPTHHTPPSSHPSSIARVSSSIYLPRNASQAAQPHTHTPTLIPRTLSSSLSPLSYLRPLFGMGNFASCTLARIPGAAKGARVVLPDGGLRLVRPPATAAELMLEAPGHFLTDARALQAGRRIEALAADDDLELGGVYAAFPMKRLGSKAAPADVARLAAVFAREAHARRPASAKVAAIVVAPPEAASVAAEAVRAPRLDEMAVDDEAAAAEIGELKQRISGGRLSRRRPTLETIQEESYAAQAC</sequence>
<reference evidence="3" key="1">
    <citation type="journal article" date="2014" name="Science">
        <title>Ancient hybridizations among the ancestral genomes of bread wheat.</title>
        <authorList>
            <consortium name="International Wheat Genome Sequencing Consortium,"/>
            <person name="Marcussen T."/>
            <person name="Sandve S.R."/>
            <person name="Heier L."/>
            <person name="Spannagl M."/>
            <person name="Pfeifer M."/>
            <person name="Jakobsen K.S."/>
            <person name="Wulff B.B."/>
            <person name="Steuernagel B."/>
            <person name="Mayer K.F."/>
            <person name="Olsen O.A."/>
        </authorList>
    </citation>
    <scope>NUCLEOTIDE SEQUENCE [LARGE SCALE GENOMIC DNA]</scope>
    <source>
        <strain evidence="3">cv. AL8/78</strain>
    </source>
</reference>
<dbReference type="Proteomes" id="UP000015105">
    <property type="component" value="Chromosome 3D"/>
</dbReference>
<keyword evidence="3" id="KW-1185">Reference proteome</keyword>
<accession>A0A453FCE2</accession>
<feature type="region of interest" description="Disordered" evidence="1">
    <location>
        <begin position="1"/>
        <end position="24"/>
    </location>
</feature>
<name>A0A453FCE2_AEGTS</name>
<evidence type="ECO:0000313" key="2">
    <source>
        <dbReference type="EnsemblPlants" id="AET3Gv20637900.3"/>
    </source>
</evidence>
<dbReference type="AlphaFoldDB" id="A0A453FCE2"/>
<dbReference type="EnsemblPlants" id="AET3Gv20637900.3">
    <property type="protein sequence ID" value="AET3Gv20637900.3"/>
    <property type="gene ID" value="AET3Gv20637900"/>
</dbReference>
<proteinExistence type="predicted"/>
<reference evidence="3" key="2">
    <citation type="journal article" date="2017" name="Nat. Plants">
        <title>The Aegilops tauschii genome reveals multiple impacts of transposons.</title>
        <authorList>
            <person name="Zhao G."/>
            <person name="Zou C."/>
            <person name="Li K."/>
            <person name="Wang K."/>
            <person name="Li T."/>
            <person name="Gao L."/>
            <person name="Zhang X."/>
            <person name="Wang H."/>
            <person name="Yang Z."/>
            <person name="Liu X."/>
            <person name="Jiang W."/>
            <person name="Mao L."/>
            <person name="Kong X."/>
            <person name="Jiao Y."/>
            <person name="Jia J."/>
        </authorList>
    </citation>
    <scope>NUCLEOTIDE SEQUENCE [LARGE SCALE GENOMIC DNA]</scope>
    <source>
        <strain evidence="3">cv. AL8/78</strain>
    </source>
</reference>
<evidence type="ECO:0000256" key="1">
    <source>
        <dbReference type="SAM" id="MobiDB-lite"/>
    </source>
</evidence>
<dbReference type="Gramene" id="AET3Gv20637900.3">
    <property type="protein sequence ID" value="AET3Gv20637900.3"/>
    <property type="gene ID" value="AET3Gv20637900"/>
</dbReference>
<dbReference type="Pfam" id="PF14009">
    <property type="entry name" value="PADRE"/>
    <property type="match status" value="1"/>
</dbReference>